<dbReference type="EMBL" id="JACVVK020000042">
    <property type="protein sequence ID" value="KAK7499684.1"/>
    <property type="molecule type" value="Genomic_DNA"/>
</dbReference>
<keyword evidence="3" id="KW-1185">Reference proteome</keyword>
<evidence type="ECO:0000313" key="2">
    <source>
        <dbReference type="EMBL" id="KAK7499684.1"/>
    </source>
</evidence>
<evidence type="ECO:0000313" key="3">
    <source>
        <dbReference type="Proteomes" id="UP001519460"/>
    </source>
</evidence>
<reference evidence="2 3" key="1">
    <citation type="journal article" date="2023" name="Sci. Data">
        <title>Genome assembly of the Korean intertidal mud-creeper Batillaria attramentaria.</title>
        <authorList>
            <person name="Patra A.K."/>
            <person name="Ho P.T."/>
            <person name="Jun S."/>
            <person name="Lee S.J."/>
            <person name="Kim Y."/>
            <person name="Won Y.J."/>
        </authorList>
    </citation>
    <scope>NUCLEOTIDE SEQUENCE [LARGE SCALE GENOMIC DNA]</scope>
    <source>
        <strain evidence="2">Wonlab-2016</strain>
    </source>
</reference>
<gene>
    <name evidence="2" type="ORF">BaRGS_00009025</name>
</gene>
<name>A0ABD0LJJ4_9CAEN</name>
<proteinExistence type="predicted"/>
<accession>A0ABD0LJJ4</accession>
<dbReference type="Proteomes" id="UP001519460">
    <property type="component" value="Unassembled WGS sequence"/>
</dbReference>
<feature type="region of interest" description="Disordered" evidence="1">
    <location>
        <begin position="24"/>
        <end position="72"/>
    </location>
</feature>
<feature type="compositionally biased region" description="Polar residues" evidence="1">
    <location>
        <begin position="39"/>
        <end position="53"/>
    </location>
</feature>
<organism evidence="2 3">
    <name type="scientific">Batillaria attramentaria</name>
    <dbReference type="NCBI Taxonomy" id="370345"/>
    <lineage>
        <taxon>Eukaryota</taxon>
        <taxon>Metazoa</taxon>
        <taxon>Spiralia</taxon>
        <taxon>Lophotrochozoa</taxon>
        <taxon>Mollusca</taxon>
        <taxon>Gastropoda</taxon>
        <taxon>Caenogastropoda</taxon>
        <taxon>Sorbeoconcha</taxon>
        <taxon>Cerithioidea</taxon>
        <taxon>Batillariidae</taxon>
        <taxon>Batillaria</taxon>
    </lineage>
</organism>
<sequence>MINPLSVPKKKQCRPSLLLHRLCREPLTNQQKIGDYKATTPSTDPNQKQQNGKAANRPENEPGRSGIEQAAGLISRHVSCLPSLQREKRQ</sequence>
<dbReference type="AlphaFoldDB" id="A0ABD0LJJ4"/>
<protein>
    <submittedName>
        <fullName evidence="2">Uncharacterized protein</fullName>
    </submittedName>
</protein>
<evidence type="ECO:0000256" key="1">
    <source>
        <dbReference type="SAM" id="MobiDB-lite"/>
    </source>
</evidence>
<comment type="caution">
    <text evidence="2">The sequence shown here is derived from an EMBL/GenBank/DDBJ whole genome shotgun (WGS) entry which is preliminary data.</text>
</comment>